<evidence type="ECO:0000259" key="8">
    <source>
        <dbReference type="Pfam" id="PF02397"/>
    </source>
</evidence>
<evidence type="ECO:0000256" key="6">
    <source>
        <dbReference type="ARBA" id="ARBA00023136"/>
    </source>
</evidence>
<accession>A0A934NN59</accession>
<proteinExistence type="inferred from homology"/>
<dbReference type="PANTHER" id="PTHR30576:SF10">
    <property type="entry name" value="SLL5057 PROTEIN"/>
    <property type="match status" value="1"/>
</dbReference>
<dbReference type="Gene3D" id="3.40.50.720">
    <property type="entry name" value="NAD(P)-binding Rossmann-like Domain"/>
    <property type="match status" value="1"/>
</dbReference>
<dbReference type="AlphaFoldDB" id="A0A934NN59"/>
<feature type="transmembrane region" description="Helical" evidence="7">
    <location>
        <begin position="108"/>
        <end position="125"/>
    </location>
</feature>
<dbReference type="Pfam" id="PF02397">
    <property type="entry name" value="Bac_transf"/>
    <property type="match status" value="1"/>
</dbReference>
<evidence type="ECO:0000256" key="7">
    <source>
        <dbReference type="SAM" id="Phobius"/>
    </source>
</evidence>
<evidence type="ECO:0000256" key="4">
    <source>
        <dbReference type="ARBA" id="ARBA00022692"/>
    </source>
</evidence>
<gene>
    <name evidence="9" type="ORF">JGU71_05055</name>
</gene>
<evidence type="ECO:0000256" key="2">
    <source>
        <dbReference type="ARBA" id="ARBA00006464"/>
    </source>
</evidence>
<dbReference type="EMBL" id="JAEMNV010000002">
    <property type="protein sequence ID" value="MBJ8338247.1"/>
    <property type="molecule type" value="Genomic_DNA"/>
</dbReference>
<comment type="subcellular location">
    <subcellularLocation>
        <location evidence="1">Membrane</location>
        <topology evidence="1">Multi-pass membrane protein</topology>
    </subcellularLocation>
</comment>
<comment type="caution">
    <text evidence="9">The sequence shown here is derived from an EMBL/GenBank/DDBJ whole genome shotgun (WGS) entry which is preliminary data.</text>
</comment>
<feature type="domain" description="Bacterial sugar transferase" evidence="8">
    <location>
        <begin position="304"/>
        <end position="490"/>
    </location>
</feature>
<dbReference type="RefSeq" id="WP_199702966.1">
    <property type="nucleotide sequence ID" value="NZ_JAEMNV010000002.1"/>
</dbReference>
<sequence length="497" mass="54744">MASAAFDTDRSSRTFAQSERERWQAEYANRLAITDLLVVVGAVLTAQFVRFGGLSGDTSLFSLGREVSYAVVSAVIIVGWLAVLAIFHTRSTKVIGSGAEEYRRIATATFRLFGIVAIVALLARVDLARGYLAIAFPLGLAALMLNRRAWRRYATRMRANNQYQTSVLVVGSHYAARATALAFAREPHAGYRVVGICTPEGPTDDVSSIEVGDLNIPILGTDRTVLETVRLTGADTVALTATDNFGPGDTRKLVWDLEPLGVDLIVTPGVVDVAGQRLESRPVADMPMLHVEKPQYDRTRSLGKKAFDFFFAAFATLLISPIMIAAAIAVKTNSPGPVFYRSERIGLDGKPFQMIKFRSMFVDADKHVAALQEENDGAGPLFKMRDDPRVTSVGRFLRRYSLDELPQFLNVLRGEMSVVGPRPPLRSEVEQYNDTVRRRLMVKPGVTGLWQVSGRSDLSWHEAIRLDLSYIENWSMIHDLLIIKKTISAVAGSDGAY</sequence>
<evidence type="ECO:0000256" key="3">
    <source>
        <dbReference type="ARBA" id="ARBA00022679"/>
    </source>
</evidence>
<dbReference type="PANTHER" id="PTHR30576">
    <property type="entry name" value="COLANIC BIOSYNTHESIS UDP-GLUCOSE LIPID CARRIER TRANSFERASE"/>
    <property type="match status" value="1"/>
</dbReference>
<feature type="transmembrane region" description="Helical" evidence="7">
    <location>
        <begin position="309"/>
        <end position="330"/>
    </location>
</feature>
<feature type="transmembrane region" description="Helical" evidence="7">
    <location>
        <begin position="69"/>
        <end position="87"/>
    </location>
</feature>
<keyword evidence="3 9" id="KW-0808">Transferase</keyword>
<dbReference type="Pfam" id="PF13727">
    <property type="entry name" value="CoA_binding_3"/>
    <property type="match status" value="1"/>
</dbReference>
<feature type="transmembrane region" description="Helical" evidence="7">
    <location>
        <begin position="131"/>
        <end position="150"/>
    </location>
</feature>
<keyword evidence="4 7" id="KW-0812">Transmembrane</keyword>
<feature type="transmembrane region" description="Helical" evidence="7">
    <location>
        <begin position="27"/>
        <end position="49"/>
    </location>
</feature>
<dbReference type="InterPro" id="IPR003362">
    <property type="entry name" value="Bact_transf"/>
</dbReference>
<dbReference type="Proteomes" id="UP000655868">
    <property type="component" value="Unassembled WGS sequence"/>
</dbReference>
<dbReference type="NCBIfam" id="TIGR03025">
    <property type="entry name" value="EPS_sugtrans"/>
    <property type="match status" value="1"/>
</dbReference>
<dbReference type="GO" id="GO:0016780">
    <property type="term" value="F:phosphotransferase activity, for other substituted phosphate groups"/>
    <property type="evidence" value="ECO:0007669"/>
    <property type="project" value="TreeGrafter"/>
</dbReference>
<reference evidence="9" key="1">
    <citation type="submission" date="2020-12" db="EMBL/GenBank/DDBJ databases">
        <title>Antrihabitans popcorni sp. nov. and Antrihabitans auranticaus sp. nov., isolated from a larva cave.</title>
        <authorList>
            <person name="Lee S.D."/>
            <person name="Kim I.S."/>
        </authorList>
    </citation>
    <scope>NUCLEOTIDE SEQUENCE</scope>
    <source>
        <strain evidence="9">YC3-6</strain>
    </source>
</reference>
<dbReference type="GO" id="GO:0016020">
    <property type="term" value="C:membrane"/>
    <property type="evidence" value="ECO:0007669"/>
    <property type="project" value="UniProtKB-SubCell"/>
</dbReference>
<comment type="similarity">
    <text evidence="2">Belongs to the bacterial sugar transferase family.</text>
</comment>
<evidence type="ECO:0000313" key="10">
    <source>
        <dbReference type="Proteomes" id="UP000655868"/>
    </source>
</evidence>
<name>A0A934NN59_9NOCA</name>
<organism evidence="9 10">
    <name type="scientific">Antrihabitans stalagmiti</name>
    <dbReference type="NCBI Taxonomy" id="2799499"/>
    <lineage>
        <taxon>Bacteria</taxon>
        <taxon>Bacillati</taxon>
        <taxon>Actinomycetota</taxon>
        <taxon>Actinomycetes</taxon>
        <taxon>Mycobacteriales</taxon>
        <taxon>Nocardiaceae</taxon>
        <taxon>Antrihabitans</taxon>
    </lineage>
</organism>
<evidence type="ECO:0000256" key="1">
    <source>
        <dbReference type="ARBA" id="ARBA00004141"/>
    </source>
</evidence>
<evidence type="ECO:0000256" key="5">
    <source>
        <dbReference type="ARBA" id="ARBA00022989"/>
    </source>
</evidence>
<evidence type="ECO:0000313" key="9">
    <source>
        <dbReference type="EMBL" id="MBJ8338247.1"/>
    </source>
</evidence>
<keyword evidence="5 7" id="KW-1133">Transmembrane helix</keyword>
<protein>
    <submittedName>
        <fullName evidence="9">Sugar transferase</fullName>
    </submittedName>
</protein>
<keyword evidence="6 7" id="KW-0472">Membrane</keyword>
<keyword evidence="10" id="KW-1185">Reference proteome</keyword>
<dbReference type="InterPro" id="IPR017475">
    <property type="entry name" value="EPS_sugar_tfrase"/>
</dbReference>